<evidence type="ECO:0000259" key="4">
    <source>
        <dbReference type="PROSITE" id="PS51916"/>
    </source>
</evidence>
<dbReference type="GO" id="GO:0031011">
    <property type="term" value="C:Ino80 complex"/>
    <property type="evidence" value="ECO:0007669"/>
    <property type="project" value="InterPro"/>
</dbReference>
<accession>A0A8J5XIF8</accession>
<sequence>MEADFAYFEGEAIGTPMEVVEQPRAPRGCAEDEDMPLLPDDVCDALRGAGAPLLRQIVCPEVWSTLFTADEREQLAAHLPLTPAATADVQMIGRLARKGGDSFHFVHPFERVIDLLNSGALCEDGARRHAAALRVEREAHRERVRAYHDGMVDALLMIPSTWLLTARRPLVQLLAPTLQAKLPPAKRARKPDAPGALGGAACGTDGCGAIASASPPPPPSAAAAATTAPPPSSFLALVREAICQAPDRIAPTEYLCRQVARRLELLPAGLAARWLPAEVTARDYLLSALKFLAAPPPEYNGAEGAVELPTAPLLAFDSSTQAYTWVGRRHTPALPAVEPAAVASAAAARATDAAADDDDDDELAVVDCLDEMHAALYGQQLSNGAAFSTGRFGAQSASALLGRAVPRAGATVVRTSAAAAERFREQETVRYAQPDRPFRFEFTARDSTGAERTFFTAVAAVKRGAPNPSTKPREHALLRSERPAHVTILTLVRDAAARLPDGVGTRADVSELLRDSQFVVDGASEAQLAQVVSGALDRLHYEKDACVRYEPERKLWIYLHRNRALDEFGQAQAGSARKRPAPPPPGAPTPAQASAGLRGPVQPLPPGAAPPPGTVSTAGLVRPAAPRPQPAAP</sequence>
<dbReference type="Gene3D" id="1.10.10.2430">
    <property type="entry name" value="NFRKB winged helix-like domain"/>
    <property type="match status" value="1"/>
</dbReference>
<keyword evidence="2" id="KW-0539">Nucleus</keyword>
<feature type="domain" description="DEUBAD" evidence="4">
    <location>
        <begin position="45"/>
        <end position="161"/>
    </location>
</feature>
<feature type="region of interest" description="Disordered" evidence="3">
    <location>
        <begin position="571"/>
        <end position="633"/>
    </location>
</feature>
<dbReference type="OMA" id="MEADFAY"/>
<gene>
    <name evidence="5" type="ORF">KFE25_007175</name>
</gene>
<dbReference type="PROSITE" id="PS51916">
    <property type="entry name" value="DEUBAD"/>
    <property type="match status" value="1"/>
</dbReference>
<dbReference type="EMBL" id="JAGTXO010000005">
    <property type="protein sequence ID" value="KAG8468123.1"/>
    <property type="molecule type" value="Genomic_DNA"/>
</dbReference>
<keyword evidence="6" id="KW-1185">Reference proteome</keyword>
<comment type="subcellular location">
    <subcellularLocation>
        <location evidence="1">Nucleus</location>
    </subcellularLocation>
</comment>
<feature type="compositionally biased region" description="Low complexity" evidence="3">
    <location>
        <begin position="589"/>
        <end position="601"/>
    </location>
</feature>
<dbReference type="InterPro" id="IPR044867">
    <property type="entry name" value="DEUBAD_dom"/>
</dbReference>
<evidence type="ECO:0000313" key="5">
    <source>
        <dbReference type="EMBL" id="KAG8468123.1"/>
    </source>
</evidence>
<comment type="caution">
    <text evidence="5">The sequence shown here is derived from an EMBL/GenBank/DDBJ whole genome shotgun (WGS) entry which is preliminary data.</text>
</comment>
<organism evidence="5 6">
    <name type="scientific">Diacronema lutheri</name>
    <name type="common">Unicellular marine alga</name>
    <name type="synonym">Monochrysis lutheri</name>
    <dbReference type="NCBI Taxonomy" id="2081491"/>
    <lineage>
        <taxon>Eukaryota</taxon>
        <taxon>Haptista</taxon>
        <taxon>Haptophyta</taxon>
        <taxon>Pavlovophyceae</taxon>
        <taxon>Pavlovales</taxon>
        <taxon>Pavlovaceae</taxon>
        <taxon>Diacronema</taxon>
    </lineage>
</organism>
<dbReference type="AlphaFoldDB" id="A0A8J5XIF8"/>
<dbReference type="InterPro" id="IPR024867">
    <property type="entry name" value="NFRKB"/>
</dbReference>
<dbReference type="OrthoDB" id="70874at2759"/>
<dbReference type="InterPro" id="IPR038106">
    <property type="entry name" value="NFRKB_winged_sf"/>
</dbReference>
<evidence type="ECO:0000313" key="6">
    <source>
        <dbReference type="Proteomes" id="UP000751190"/>
    </source>
</evidence>
<reference evidence="5" key="1">
    <citation type="submission" date="2021-05" db="EMBL/GenBank/DDBJ databases">
        <title>The genome of the haptophyte Pavlova lutheri (Diacronema luteri, Pavlovales) - a model for lipid biosynthesis in eukaryotic algae.</title>
        <authorList>
            <person name="Hulatt C.J."/>
            <person name="Posewitz M.C."/>
        </authorList>
    </citation>
    <scope>NUCLEOTIDE SEQUENCE</scope>
    <source>
        <strain evidence="5">NIVA-4/92</strain>
    </source>
</reference>
<evidence type="ECO:0000256" key="2">
    <source>
        <dbReference type="ARBA" id="ARBA00023242"/>
    </source>
</evidence>
<dbReference type="Pfam" id="PF25793">
    <property type="entry name" value="WHD_2nd_NFRKB"/>
    <property type="match status" value="1"/>
</dbReference>
<proteinExistence type="predicted"/>
<protein>
    <recommendedName>
        <fullName evidence="4">DEUBAD domain-containing protein</fullName>
    </recommendedName>
</protein>
<dbReference type="Proteomes" id="UP000751190">
    <property type="component" value="Unassembled WGS sequence"/>
</dbReference>
<dbReference type="InterPro" id="IPR057748">
    <property type="entry name" value="NFRKB_WH_2"/>
</dbReference>
<evidence type="ECO:0000256" key="3">
    <source>
        <dbReference type="SAM" id="MobiDB-lite"/>
    </source>
</evidence>
<name>A0A8J5XIF8_DIALT</name>
<evidence type="ECO:0000256" key="1">
    <source>
        <dbReference type="ARBA" id="ARBA00004123"/>
    </source>
</evidence>
<feature type="compositionally biased region" description="Pro residues" evidence="3">
    <location>
        <begin position="602"/>
        <end position="613"/>
    </location>
</feature>
<dbReference type="PANTHER" id="PTHR13052">
    <property type="entry name" value="NFRKB-RELATED"/>
    <property type="match status" value="1"/>
</dbReference>